<dbReference type="Pfam" id="PF16782">
    <property type="entry name" value="SIL1"/>
    <property type="match status" value="1"/>
</dbReference>
<evidence type="ECO:0000256" key="1">
    <source>
        <dbReference type="ARBA" id="ARBA00004319"/>
    </source>
</evidence>
<evidence type="ECO:0000256" key="9">
    <source>
        <dbReference type="ARBA" id="ARBA00023010"/>
    </source>
</evidence>
<dbReference type="GO" id="GO:0000774">
    <property type="term" value="F:adenyl-nucleotide exchange factor activity"/>
    <property type="evidence" value="ECO:0007669"/>
    <property type="project" value="InterPro"/>
</dbReference>
<dbReference type="OrthoDB" id="448649at2759"/>
<keyword evidence="8" id="KW-0653">Protein transport</keyword>
<evidence type="ECO:0000256" key="4">
    <source>
        <dbReference type="ARBA" id="ARBA00015352"/>
    </source>
</evidence>
<evidence type="ECO:0000256" key="5">
    <source>
        <dbReference type="ARBA" id="ARBA00022448"/>
    </source>
</evidence>
<sequence>MQYLTLSWCFVWTLVVAVAFHHFSYGENDIVVSDISEGVVDGIPDEMPIKDGINSERFIPTHEWQVIKRGQAIPAGLHVRMNFQTGVKEAKLMDSESSEQKSVTKGEQFHVSDSSSKSTEEIKKKKKGPKIILADELPDDTFSNEKIHYKKSHLKQVLHDFKDKIGTKDIEHVTWSDDAKDMLQESFGEEKDEPKTEAKKFRSMDEIKKDLEKNMGWNIKSDVQIMQDIVHQLKDEKATDKEKSVSLDTLEDYVHQIDNGRDLDKIGGLKEVIHLLNDSSEILQEKAANVIGGAAQSNKEVQDAIFKHGGLKFLIRMLDLAKEKLTQKKGLYAVSAVIRGNHQIQNEFVKYGGLGSVLRIIKESESNALKVKAVTMMYDLIVEQNEIMQKLIQAGKIKPGEQSPLFKSLKEAGWCHLLVPMLQSEDYDSKEKVIQALVVSVQSCVKELKNEKYISELTKQLKLLETTIVEEDDQDFKSYLVSLKQQLAENILKQLV</sequence>
<evidence type="ECO:0000256" key="3">
    <source>
        <dbReference type="ARBA" id="ARBA00011799"/>
    </source>
</evidence>
<dbReference type="AlphaFoldDB" id="A0A7M5X8M3"/>
<feature type="region of interest" description="Disordered" evidence="11">
    <location>
        <begin position="91"/>
        <end position="127"/>
    </location>
</feature>
<keyword evidence="5" id="KW-0813">Transport</keyword>
<dbReference type="SUPFAM" id="SSF48371">
    <property type="entry name" value="ARM repeat"/>
    <property type="match status" value="1"/>
</dbReference>
<dbReference type="RefSeq" id="XP_066935807.1">
    <property type="nucleotide sequence ID" value="XM_067079706.1"/>
</dbReference>
<dbReference type="GO" id="GO:0015031">
    <property type="term" value="P:protein transport"/>
    <property type="evidence" value="ECO:0007669"/>
    <property type="project" value="UniProtKB-KW"/>
</dbReference>
<dbReference type="EnsemblMetazoa" id="CLYHEMT018931.1">
    <property type="protein sequence ID" value="CLYHEMP018931.1"/>
    <property type="gene ID" value="CLYHEMG018931"/>
</dbReference>
<evidence type="ECO:0000256" key="2">
    <source>
        <dbReference type="ARBA" id="ARBA00010588"/>
    </source>
</evidence>
<evidence type="ECO:0000256" key="6">
    <source>
        <dbReference type="ARBA" id="ARBA00022729"/>
    </source>
</evidence>
<dbReference type="InterPro" id="IPR031884">
    <property type="entry name" value="Sil1_fungi"/>
</dbReference>
<keyword evidence="10" id="KW-0325">Glycoprotein</keyword>
<evidence type="ECO:0000256" key="12">
    <source>
        <dbReference type="SAM" id="SignalP"/>
    </source>
</evidence>
<keyword evidence="9" id="KW-0811">Translocation</keyword>
<keyword evidence="6 12" id="KW-0732">Signal</keyword>
<reference evidence="13" key="1">
    <citation type="submission" date="2021-01" db="UniProtKB">
        <authorList>
            <consortium name="EnsemblMetazoa"/>
        </authorList>
    </citation>
    <scope>IDENTIFICATION</scope>
</reference>
<feature type="chain" id="PRO_5029529575" description="Nucleotide exchange factor SIL1" evidence="12">
    <location>
        <begin position="27"/>
        <end position="496"/>
    </location>
</feature>
<dbReference type="GO" id="GO:0005788">
    <property type="term" value="C:endoplasmic reticulum lumen"/>
    <property type="evidence" value="ECO:0007669"/>
    <property type="project" value="UniProtKB-SubCell"/>
</dbReference>
<comment type="subunit">
    <text evidence="3">Interacts with KAR2.</text>
</comment>
<dbReference type="InterPro" id="IPR050693">
    <property type="entry name" value="Hsp70_NEF-Inhibitors"/>
</dbReference>
<dbReference type="PANTHER" id="PTHR19316">
    <property type="entry name" value="PROTEIN FOLDING REGULATOR"/>
    <property type="match status" value="1"/>
</dbReference>
<dbReference type="Gene3D" id="1.25.10.10">
    <property type="entry name" value="Leucine-rich Repeat Variant"/>
    <property type="match status" value="1"/>
</dbReference>
<feature type="compositionally biased region" description="Basic and acidic residues" evidence="11">
    <location>
        <begin position="91"/>
        <end position="110"/>
    </location>
</feature>
<proteinExistence type="inferred from homology"/>
<feature type="signal peptide" evidence="12">
    <location>
        <begin position="1"/>
        <end position="26"/>
    </location>
</feature>
<evidence type="ECO:0000256" key="8">
    <source>
        <dbReference type="ARBA" id="ARBA00022927"/>
    </source>
</evidence>
<name>A0A7M5X8M3_9CNID</name>
<evidence type="ECO:0000313" key="13">
    <source>
        <dbReference type="EnsemblMetazoa" id="CLYHEMP018931.1"/>
    </source>
</evidence>
<evidence type="ECO:0000256" key="7">
    <source>
        <dbReference type="ARBA" id="ARBA00022824"/>
    </source>
</evidence>
<keyword evidence="14" id="KW-1185">Reference proteome</keyword>
<dbReference type="PANTHER" id="PTHR19316:SF35">
    <property type="entry name" value="NUCLEOTIDE EXCHANGE FACTOR SIL1"/>
    <property type="match status" value="1"/>
</dbReference>
<dbReference type="GeneID" id="136823516"/>
<evidence type="ECO:0000256" key="11">
    <source>
        <dbReference type="SAM" id="MobiDB-lite"/>
    </source>
</evidence>
<accession>A0A7M5X8M3</accession>
<keyword evidence="7" id="KW-0256">Endoplasmic reticulum</keyword>
<evidence type="ECO:0000313" key="14">
    <source>
        <dbReference type="Proteomes" id="UP000594262"/>
    </source>
</evidence>
<evidence type="ECO:0000256" key="10">
    <source>
        <dbReference type="ARBA" id="ARBA00023180"/>
    </source>
</evidence>
<organism evidence="13 14">
    <name type="scientific">Clytia hemisphaerica</name>
    <dbReference type="NCBI Taxonomy" id="252671"/>
    <lineage>
        <taxon>Eukaryota</taxon>
        <taxon>Metazoa</taxon>
        <taxon>Cnidaria</taxon>
        <taxon>Hydrozoa</taxon>
        <taxon>Hydroidolina</taxon>
        <taxon>Leptothecata</taxon>
        <taxon>Obeliida</taxon>
        <taxon>Clytiidae</taxon>
        <taxon>Clytia</taxon>
    </lineage>
</organism>
<dbReference type="InterPro" id="IPR011989">
    <property type="entry name" value="ARM-like"/>
</dbReference>
<dbReference type="InterPro" id="IPR016024">
    <property type="entry name" value="ARM-type_fold"/>
</dbReference>
<protein>
    <recommendedName>
        <fullName evidence="4">Nucleotide exchange factor SIL1</fullName>
    </recommendedName>
</protein>
<comment type="subcellular location">
    <subcellularLocation>
        <location evidence="1">Endoplasmic reticulum lumen</location>
    </subcellularLocation>
</comment>
<dbReference type="Proteomes" id="UP000594262">
    <property type="component" value="Unplaced"/>
</dbReference>
<comment type="similarity">
    <text evidence="2">Belongs to the SIL1 family.</text>
</comment>